<dbReference type="AlphaFoldDB" id="X6MJP6"/>
<keyword evidence="1" id="KW-0175">Coiled coil</keyword>
<evidence type="ECO:0000313" key="3">
    <source>
        <dbReference type="Proteomes" id="UP000023152"/>
    </source>
</evidence>
<dbReference type="CDD" id="cd22265">
    <property type="entry name" value="UDM1_RNF168"/>
    <property type="match status" value="1"/>
</dbReference>
<comment type="caution">
    <text evidence="2">The sequence shown here is derived from an EMBL/GenBank/DDBJ whole genome shotgun (WGS) entry which is preliminary data.</text>
</comment>
<dbReference type="SUPFAM" id="SSF49464">
    <property type="entry name" value="Carboxypeptidase regulatory domain-like"/>
    <property type="match status" value="1"/>
</dbReference>
<reference evidence="2 3" key="1">
    <citation type="journal article" date="2013" name="Curr. Biol.">
        <title>The Genome of the Foraminiferan Reticulomyxa filosa.</title>
        <authorList>
            <person name="Glockner G."/>
            <person name="Hulsmann N."/>
            <person name="Schleicher M."/>
            <person name="Noegel A.A."/>
            <person name="Eichinger L."/>
            <person name="Gallinger C."/>
            <person name="Pawlowski J."/>
            <person name="Sierra R."/>
            <person name="Euteneuer U."/>
            <person name="Pillet L."/>
            <person name="Moustafa A."/>
            <person name="Platzer M."/>
            <person name="Groth M."/>
            <person name="Szafranski K."/>
            <person name="Schliwa M."/>
        </authorList>
    </citation>
    <scope>NUCLEOTIDE SEQUENCE [LARGE SCALE GENOMIC DNA]</scope>
</reference>
<keyword evidence="2" id="KW-0808">Transferase</keyword>
<gene>
    <name evidence="2" type="ORF">RFI_23129</name>
</gene>
<feature type="coiled-coil region" evidence="1">
    <location>
        <begin position="53"/>
        <end position="151"/>
    </location>
</feature>
<dbReference type="InterPro" id="IPR008969">
    <property type="entry name" value="CarboxyPept-like_regulatory"/>
</dbReference>
<protein>
    <submittedName>
        <fullName evidence="2">Leucine-rich repeats and guanylate kinase domain containing protein</fullName>
    </submittedName>
</protein>
<keyword evidence="3" id="KW-1185">Reference proteome</keyword>
<dbReference type="Proteomes" id="UP000023152">
    <property type="component" value="Unassembled WGS sequence"/>
</dbReference>
<organism evidence="2 3">
    <name type="scientific">Reticulomyxa filosa</name>
    <dbReference type="NCBI Taxonomy" id="46433"/>
    <lineage>
        <taxon>Eukaryota</taxon>
        <taxon>Sar</taxon>
        <taxon>Rhizaria</taxon>
        <taxon>Retaria</taxon>
        <taxon>Foraminifera</taxon>
        <taxon>Monothalamids</taxon>
        <taxon>Reticulomyxidae</taxon>
        <taxon>Reticulomyxa</taxon>
    </lineage>
</organism>
<evidence type="ECO:0000256" key="1">
    <source>
        <dbReference type="SAM" id="Coils"/>
    </source>
</evidence>
<evidence type="ECO:0000313" key="2">
    <source>
        <dbReference type="EMBL" id="ETO14238.1"/>
    </source>
</evidence>
<accession>X6MJP6</accession>
<dbReference type="GO" id="GO:0016301">
    <property type="term" value="F:kinase activity"/>
    <property type="evidence" value="ECO:0007669"/>
    <property type="project" value="UniProtKB-KW"/>
</dbReference>
<sequence>MPIECKDWPTDGWYCGQKGSSDIHYGGMGVNCAQCGNGWKQRGWFCGCQWETKQQLEDQIRVLANSRAIAEMKVLLLFFVVAKEKDEELKRNEEEYKKKMEELKRMDEESEQYRNQILREEKEINKQKEEELRRRKELEQQQREREEALRKVEPPAAGQVFGIVCDSRGNGIKGLSIELWNDKGMIPVESDAEGRFIYTNLSPGEYTIRIDDNAWTKQNRVICIPDGGSITEEITLSRTKATQSASDTEIKVTADSKADITVAANSLKNLDGTPYFGKVNVFTATIDATSPAQVRTMPHFRTSIDPNGPLLETGGAIFSVFTDESGRLLEATNVRVTIPLSKYDPDMGLWYMGLNDRVWRPLKNVTRRSGVLSGTFSGSGWVNADKRYPPKWRNSRLTDRKGRGIPFATVTSSGVGYASNYVTRTDRKGCFQIPSYKGRDVQLDISLGHDKLSDSLQINPLKNEPISLDIIIAPSQSQSQSDDNLAKTTIDLVPLIPGPQQRRDILVITTRSLQKYVDFAHRILRSYGNLTIIGQDKYMDKTHALVERLRNQGVKLIANEEIKNKTVPYVKKKNHLKLFSNFSKKKKSLCFK</sequence>
<name>X6MJP6_RETFI</name>
<dbReference type="EMBL" id="ASPP01020149">
    <property type="protein sequence ID" value="ETO14238.1"/>
    <property type="molecule type" value="Genomic_DNA"/>
</dbReference>
<dbReference type="Gene3D" id="2.60.40.1120">
    <property type="entry name" value="Carboxypeptidase-like, regulatory domain"/>
    <property type="match status" value="1"/>
</dbReference>
<keyword evidence="2" id="KW-0418">Kinase</keyword>
<proteinExistence type="predicted"/>